<evidence type="ECO:0000256" key="4">
    <source>
        <dbReference type="ARBA" id="ARBA00022729"/>
    </source>
</evidence>
<dbReference type="PANTHER" id="PTHR30532:SF24">
    <property type="entry name" value="FERRIC ENTEROBACTIN-BINDING PERIPLASMIC PROTEIN FEPB"/>
    <property type="match status" value="1"/>
</dbReference>
<dbReference type="EMBL" id="BAAAYU010000001">
    <property type="protein sequence ID" value="GAA3624082.1"/>
    <property type="molecule type" value="Genomic_DNA"/>
</dbReference>
<dbReference type="SUPFAM" id="SSF53807">
    <property type="entry name" value="Helical backbone' metal receptor"/>
    <property type="match status" value="1"/>
</dbReference>
<accession>A0ABP7A3E3</accession>
<organism evidence="7 8">
    <name type="scientific">Microbacterium awajiense</name>
    <dbReference type="NCBI Taxonomy" id="415214"/>
    <lineage>
        <taxon>Bacteria</taxon>
        <taxon>Bacillati</taxon>
        <taxon>Actinomycetota</taxon>
        <taxon>Actinomycetes</taxon>
        <taxon>Micrococcales</taxon>
        <taxon>Microbacteriaceae</taxon>
        <taxon>Microbacterium</taxon>
    </lineage>
</organism>
<evidence type="ECO:0000256" key="3">
    <source>
        <dbReference type="ARBA" id="ARBA00022448"/>
    </source>
</evidence>
<comment type="similarity">
    <text evidence="2">Belongs to the bacterial solute-binding protein 8 family.</text>
</comment>
<keyword evidence="3" id="KW-0813">Transport</keyword>
<reference evidence="8" key="1">
    <citation type="journal article" date="2019" name="Int. J. Syst. Evol. Microbiol.">
        <title>The Global Catalogue of Microorganisms (GCM) 10K type strain sequencing project: providing services to taxonomists for standard genome sequencing and annotation.</title>
        <authorList>
            <consortium name="The Broad Institute Genomics Platform"/>
            <consortium name="The Broad Institute Genome Sequencing Center for Infectious Disease"/>
            <person name="Wu L."/>
            <person name="Ma J."/>
        </authorList>
    </citation>
    <scope>NUCLEOTIDE SEQUENCE [LARGE SCALE GENOMIC DNA]</scope>
    <source>
        <strain evidence="8">JCM 16544</strain>
    </source>
</reference>
<keyword evidence="4 5" id="KW-0732">Signal</keyword>
<dbReference type="Pfam" id="PF01497">
    <property type="entry name" value="Peripla_BP_2"/>
    <property type="match status" value="1"/>
</dbReference>
<evidence type="ECO:0000313" key="8">
    <source>
        <dbReference type="Proteomes" id="UP001501697"/>
    </source>
</evidence>
<dbReference type="InterPro" id="IPR002491">
    <property type="entry name" value="ABC_transptr_periplasmic_BD"/>
</dbReference>
<dbReference type="PROSITE" id="PS51257">
    <property type="entry name" value="PROKAR_LIPOPROTEIN"/>
    <property type="match status" value="1"/>
</dbReference>
<proteinExistence type="inferred from homology"/>
<keyword evidence="8" id="KW-1185">Reference proteome</keyword>
<sequence>MTRSRTRLGIATAALTAATLALTACAGESTADPAEAAPAEAGFPVTISDAFGEATIETAPERVVTWGWSTADAVLALGVVPVAIPAQPYGGDEDGVLPWIDEKLQELGAETPTILDSATGEVPIQEIAAADPDLFLAPYSGLTQEEYDQLTGLGIPVVAYPDQPWATPWRDVISITGQALGKSDEAAALLDDIDAQVSDTAAEHPEFAGLTVAQVWDTAGTFYLYLPADPRVEFTEDLGFVSAPSIADLDSGESTFYTTVGYENLDRLTSDVLVAYADTQEQMDEFLASDQARLLPQVATGAVAQVVGPAQIAAVSPPTALSLTWGLDAYVDALTQAVAALR</sequence>
<gene>
    <name evidence="7" type="ORF">GCM10022200_02950</name>
</gene>
<feature type="chain" id="PRO_5046734238" evidence="5">
    <location>
        <begin position="27"/>
        <end position="342"/>
    </location>
</feature>
<dbReference type="Proteomes" id="UP001501697">
    <property type="component" value="Unassembled WGS sequence"/>
</dbReference>
<dbReference type="RefSeq" id="WP_344736075.1">
    <property type="nucleotide sequence ID" value="NZ_BAAAYU010000001.1"/>
</dbReference>
<dbReference type="PROSITE" id="PS50983">
    <property type="entry name" value="FE_B12_PBP"/>
    <property type="match status" value="1"/>
</dbReference>
<dbReference type="PANTHER" id="PTHR30532">
    <property type="entry name" value="IRON III DICITRATE-BINDING PERIPLASMIC PROTEIN"/>
    <property type="match status" value="1"/>
</dbReference>
<comment type="caution">
    <text evidence="7">The sequence shown here is derived from an EMBL/GenBank/DDBJ whole genome shotgun (WGS) entry which is preliminary data.</text>
</comment>
<protein>
    <submittedName>
        <fullName evidence="7">Iron-siderophore ABC transporter substrate-binding protein</fullName>
    </submittedName>
</protein>
<feature type="domain" description="Fe/B12 periplasmic-binding" evidence="6">
    <location>
        <begin position="62"/>
        <end position="338"/>
    </location>
</feature>
<name>A0ABP7A3E3_9MICO</name>
<evidence type="ECO:0000256" key="1">
    <source>
        <dbReference type="ARBA" id="ARBA00004196"/>
    </source>
</evidence>
<comment type="subcellular location">
    <subcellularLocation>
        <location evidence="1">Cell envelope</location>
    </subcellularLocation>
</comment>
<evidence type="ECO:0000313" key="7">
    <source>
        <dbReference type="EMBL" id="GAA3624082.1"/>
    </source>
</evidence>
<feature type="signal peptide" evidence="5">
    <location>
        <begin position="1"/>
        <end position="26"/>
    </location>
</feature>
<evidence type="ECO:0000256" key="5">
    <source>
        <dbReference type="SAM" id="SignalP"/>
    </source>
</evidence>
<evidence type="ECO:0000256" key="2">
    <source>
        <dbReference type="ARBA" id="ARBA00008814"/>
    </source>
</evidence>
<evidence type="ECO:0000259" key="6">
    <source>
        <dbReference type="PROSITE" id="PS50983"/>
    </source>
</evidence>
<dbReference type="InterPro" id="IPR051313">
    <property type="entry name" value="Bact_iron-sidero_bind"/>
</dbReference>
<dbReference type="Gene3D" id="3.40.50.1980">
    <property type="entry name" value="Nitrogenase molybdenum iron protein domain"/>
    <property type="match status" value="2"/>
</dbReference>